<dbReference type="Pfam" id="PF03407">
    <property type="entry name" value="Nucleotid_trans"/>
    <property type="match status" value="1"/>
</dbReference>
<protein>
    <recommendedName>
        <fullName evidence="1">Nucleotide-diphospho-sugar transferase domain-containing protein</fullName>
    </recommendedName>
</protein>
<dbReference type="InterPro" id="IPR005069">
    <property type="entry name" value="Nucl-diP-sugar_transferase"/>
</dbReference>
<feature type="domain" description="Nucleotide-diphospho-sugar transferase" evidence="1">
    <location>
        <begin position="34"/>
        <end position="196"/>
    </location>
</feature>
<dbReference type="AlphaFoldDB" id="A0A6C0AJB7"/>
<name>A0A6C0AJB7_9ZZZZ</name>
<dbReference type="GO" id="GO:0005794">
    <property type="term" value="C:Golgi apparatus"/>
    <property type="evidence" value="ECO:0007669"/>
    <property type="project" value="TreeGrafter"/>
</dbReference>
<organism evidence="2">
    <name type="scientific">viral metagenome</name>
    <dbReference type="NCBI Taxonomy" id="1070528"/>
    <lineage>
        <taxon>unclassified sequences</taxon>
        <taxon>metagenomes</taxon>
        <taxon>organismal metagenomes</taxon>
    </lineage>
</organism>
<evidence type="ECO:0000313" key="2">
    <source>
        <dbReference type="EMBL" id="QHS79550.1"/>
    </source>
</evidence>
<dbReference type="InterPro" id="IPR052636">
    <property type="entry name" value="UDP-D-xylose:L-fucose_XylT"/>
</dbReference>
<accession>A0A6C0AJB7</accession>
<dbReference type="EMBL" id="MN740647">
    <property type="protein sequence ID" value="QHS79550.1"/>
    <property type="molecule type" value="Genomic_DNA"/>
</dbReference>
<sequence>MRIVCMTNDAQLPMMKNMLNSAMKSGFPMSLFHCYLLSSDKEAATYSTPAFRQITIRKLEVILENMCQDSQVLWIDNDIVLFENCLADIMRYPGSFVMQDDLWGACTGFFLVRRSRNTLLTIQNSIEYLKLRPHGVENDQHAFNAVKKGVWGIFVTLLPQDEYPNGKVYFDDNRTSKARMVHSNYLAKTADKVQRFKDINLWDESDTAFELVNKYFI</sequence>
<dbReference type="GO" id="GO:0016757">
    <property type="term" value="F:glycosyltransferase activity"/>
    <property type="evidence" value="ECO:0007669"/>
    <property type="project" value="TreeGrafter"/>
</dbReference>
<dbReference type="PANTHER" id="PTHR47032">
    <property type="entry name" value="UDP-D-XYLOSE:L-FUCOSE ALPHA-1,3-D-XYLOSYLTRANSFERASE-RELATED"/>
    <property type="match status" value="1"/>
</dbReference>
<dbReference type="PANTHER" id="PTHR47032:SF1">
    <property type="entry name" value="UDP-D-XYLOSE:L-FUCOSE ALPHA-1,3-D-XYLOSYLTRANSFERASE-RELATED"/>
    <property type="match status" value="1"/>
</dbReference>
<evidence type="ECO:0000259" key="1">
    <source>
        <dbReference type="Pfam" id="PF03407"/>
    </source>
</evidence>
<proteinExistence type="predicted"/>
<dbReference type="SUPFAM" id="SSF53448">
    <property type="entry name" value="Nucleotide-diphospho-sugar transferases"/>
    <property type="match status" value="1"/>
</dbReference>
<dbReference type="InterPro" id="IPR029044">
    <property type="entry name" value="Nucleotide-diphossugar_trans"/>
</dbReference>
<reference evidence="2" key="1">
    <citation type="journal article" date="2020" name="Nature">
        <title>Giant virus diversity and host interactions through global metagenomics.</title>
        <authorList>
            <person name="Schulz F."/>
            <person name="Roux S."/>
            <person name="Paez-Espino D."/>
            <person name="Jungbluth S."/>
            <person name="Walsh D.A."/>
            <person name="Denef V.J."/>
            <person name="McMahon K.D."/>
            <person name="Konstantinidis K.T."/>
            <person name="Eloe-Fadrosh E.A."/>
            <person name="Kyrpides N.C."/>
            <person name="Woyke T."/>
        </authorList>
    </citation>
    <scope>NUCLEOTIDE SEQUENCE</scope>
    <source>
        <strain evidence="2">GVMAG-S-1035237-23</strain>
    </source>
</reference>